<gene>
    <name evidence="1" type="ORF">EWV54_10465</name>
</gene>
<evidence type="ECO:0008006" key="3">
    <source>
        <dbReference type="Google" id="ProtNLM"/>
    </source>
</evidence>
<name>A0A552IY70_9CHRO</name>
<organism evidence="1 2">
    <name type="scientific">Microcystis novacekii Mn_MB_F_20050700_S1D</name>
    <dbReference type="NCBI Taxonomy" id="2486266"/>
    <lineage>
        <taxon>Bacteria</taxon>
        <taxon>Bacillati</taxon>
        <taxon>Cyanobacteriota</taxon>
        <taxon>Cyanophyceae</taxon>
        <taxon>Oscillatoriophycideae</taxon>
        <taxon>Chroococcales</taxon>
        <taxon>Microcystaceae</taxon>
        <taxon>Microcystis</taxon>
    </lineage>
</organism>
<protein>
    <recommendedName>
        <fullName evidence="3">ATP-grasp domain-containing protein</fullName>
    </recommendedName>
</protein>
<reference evidence="1 2" key="1">
    <citation type="submission" date="2019-01" db="EMBL/GenBank/DDBJ databases">
        <title>Coherence of Microcystis species and biogeography revealed through population genomics.</title>
        <authorList>
            <person name="Perez-Carrascal O.M."/>
            <person name="Terrat Y."/>
            <person name="Giani A."/>
            <person name="Fortin N."/>
            <person name="Tromas N."/>
            <person name="Shapiro B.J."/>
        </authorList>
    </citation>
    <scope>NUCLEOTIDE SEQUENCE [LARGE SCALE GENOMIC DNA]</scope>
    <source>
        <strain evidence="1">Mn_MB_F_20050700_S1D</strain>
    </source>
</reference>
<comment type="caution">
    <text evidence="1">The sequence shown here is derived from an EMBL/GenBank/DDBJ whole genome shotgun (WGS) entry which is preliminary data.</text>
</comment>
<evidence type="ECO:0000313" key="1">
    <source>
        <dbReference type="EMBL" id="TRU88440.1"/>
    </source>
</evidence>
<sequence length="297" mass="32908">MFLILEKQPTDFGIRLQSVAERQGLRTLVLTSSEIASSLQVAFCLSEQDTHLCLHYQDATIKTYDIEGIYCSINAFAPGLWERFSPKDAEYAAQETQALWLAILASLPGRVVNPPALDTLAGTVLSTPEILYLAHCLGFQIPMSIDLESGAVTAELLKQGISAHYADLGEVWINEVGSAQSDLINLAQKENHFRVREKVSGKPVCITLLGKQSFACQFEADSSVTPLPNHQVPRPIRTRLQALQKRLNLNLAEYYFRLIADDSWVFIGCDRPPTFTVAAYGDLLFERIIDYVTGKGG</sequence>
<proteinExistence type="predicted"/>
<dbReference type="Proteomes" id="UP000319191">
    <property type="component" value="Unassembled WGS sequence"/>
</dbReference>
<dbReference type="EMBL" id="SFAV01000139">
    <property type="protein sequence ID" value="TRU88440.1"/>
    <property type="molecule type" value="Genomic_DNA"/>
</dbReference>
<evidence type="ECO:0000313" key="2">
    <source>
        <dbReference type="Proteomes" id="UP000319191"/>
    </source>
</evidence>
<accession>A0A552IY70</accession>
<dbReference type="AlphaFoldDB" id="A0A552IY70"/>